<gene>
    <name evidence="2" type="ORF">ACFQ3J_12640</name>
</gene>
<keyword evidence="3" id="KW-1185">Reference proteome</keyword>
<accession>A0ABW3Q7M2</accession>
<evidence type="ECO:0000313" key="2">
    <source>
        <dbReference type="EMBL" id="MFD1129021.1"/>
    </source>
</evidence>
<sequence>MINRMFVQRHSRRFIQDNKDNQSDPQKSVGYTDLHPFDEQQIAWYPRQQYKNQGSNYEH</sequence>
<protein>
    <submittedName>
        <fullName evidence="2">Uncharacterized protein</fullName>
    </submittedName>
</protein>
<evidence type="ECO:0000256" key="1">
    <source>
        <dbReference type="SAM" id="MobiDB-lite"/>
    </source>
</evidence>
<dbReference type="EMBL" id="JBHTKX010000001">
    <property type="protein sequence ID" value="MFD1129021.1"/>
    <property type="molecule type" value="Genomic_DNA"/>
</dbReference>
<reference evidence="3" key="1">
    <citation type="journal article" date="2019" name="Int. J. Syst. Evol. Microbiol.">
        <title>The Global Catalogue of Microorganisms (GCM) 10K type strain sequencing project: providing services to taxonomists for standard genome sequencing and annotation.</title>
        <authorList>
            <consortium name="The Broad Institute Genomics Platform"/>
            <consortium name="The Broad Institute Genome Sequencing Center for Infectious Disease"/>
            <person name="Wu L."/>
            <person name="Ma J."/>
        </authorList>
    </citation>
    <scope>NUCLEOTIDE SEQUENCE [LARGE SCALE GENOMIC DNA]</scope>
    <source>
        <strain evidence="3">CCUG 53519</strain>
    </source>
</reference>
<dbReference type="RefSeq" id="WP_251581935.1">
    <property type="nucleotide sequence ID" value="NZ_JBHTKX010000001.1"/>
</dbReference>
<feature type="region of interest" description="Disordered" evidence="1">
    <location>
        <begin position="1"/>
        <end position="32"/>
    </location>
</feature>
<dbReference type="Proteomes" id="UP001597169">
    <property type="component" value="Unassembled WGS sequence"/>
</dbReference>
<organism evidence="2 3">
    <name type="scientific">Paenibacillus provencensis</name>
    <dbReference type="NCBI Taxonomy" id="441151"/>
    <lineage>
        <taxon>Bacteria</taxon>
        <taxon>Bacillati</taxon>
        <taxon>Bacillota</taxon>
        <taxon>Bacilli</taxon>
        <taxon>Bacillales</taxon>
        <taxon>Paenibacillaceae</taxon>
        <taxon>Paenibacillus</taxon>
    </lineage>
</organism>
<name>A0ABW3Q7M2_9BACL</name>
<comment type="caution">
    <text evidence="2">The sequence shown here is derived from an EMBL/GenBank/DDBJ whole genome shotgun (WGS) entry which is preliminary data.</text>
</comment>
<evidence type="ECO:0000313" key="3">
    <source>
        <dbReference type="Proteomes" id="UP001597169"/>
    </source>
</evidence>
<proteinExistence type="predicted"/>